<evidence type="ECO:0000313" key="4">
    <source>
        <dbReference type="Proteomes" id="UP000694660"/>
    </source>
</evidence>
<evidence type="ECO:0000256" key="1">
    <source>
        <dbReference type="SAM" id="MobiDB-lite"/>
    </source>
</evidence>
<feature type="compositionally biased region" description="Low complexity" evidence="1">
    <location>
        <begin position="1036"/>
        <end position="1049"/>
    </location>
</feature>
<evidence type="ECO:0000313" key="3">
    <source>
        <dbReference type="EMBL" id="MBT0961961.1"/>
    </source>
</evidence>
<evidence type="ECO:0000259" key="2">
    <source>
        <dbReference type="PROSITE" id="PS50104"/>
    </source>
</evidence>
<dbReference type="InterPro" id="IPR049052">
    <property type="entry name" value="nSTAND1"/>
</dbReference>
<organism evidence="3 4">
    <name type="scientific">Denitromonas iodatirespirans</name>
    <dbReference type="NCBI Taxonomy" id="2795389"/>
    <lineage>
        <taxon>Bacteria</taxon>
        <taxon>Pseudomonadati</taxon>
        <taxon>Pseudomonadota</taxon>
        <taxon>Betaproteobacteria</taxon>
        <taxon>Rhodocyclales</taxon>
        <taxon>Zoogloeaceae</taxon>
        <taxon>Denitromonas</taxon>
    </lineage>
</organism>
<dbReference type="EMBL" id="JAEKFT010000012">
    <property type="protein sequence ID" value="MBT0961961.1"/>
    <property type="molecule type" value="Genomic_DNA"/>
</dbReference>
<dbReference type="GO" id="GO:0007165">
    <property type="term" value="P:signal transduction"/>
    <property type="evidence" value="ECO:0007669"/>
    <property type="project" value="InterPro"/>
</dbReference>
<dbReference type="Pfam" id="PF20703">
    <property type="entry name" value="nSTAND1"/>
    <property type="match status" value="1"/>
</dbReference>
<dbReference type="Proteomes" id="UP000694660">
    <property type="component" value="Unassembled WGS sequence"/>
</dbReference>
<reference evidence="4" key="1">
    <citation type="journal article" date="2022" name="ISME J.">
        <title>Genetic and phylogenetic analysis of dissimilatory iodate-reducing bacteria identifies potential niches across the world's oceans.</title>
        <authorList>
            <person name="Reyes-Umana V."/>
            <person name="Henning Z."/>
            <person name="Lee K."/>
            <person name="Barnum T.P."/>
            <person name="Coates J.D."/>
        </authorList>
    </citation>
    <scope>NUCLEOTIDE SEQUENCE [LARGE SCALE GENOMIC DNA]</scope>
    <source>
        <strain evidence="4">IR12</strain>
    </source>
</reference>
<comment type="caution">
    <text evidence="3">The sequence shown here is derived from an EMBL/GenBank/DDBJ whole genome shotgun (WGS) entry which is preliminary data.</text>
</comment>
<keyword evidence="4" id="KW-1185">Reference proteome</keyword>
<dbReference type="Pfam" id="PF13676">
    <property type="entry name" value="TIR_2"/>
    <property type="match status" value="1"/>
</dbReference>
<feature type="region of interest" description="Disordered" evidence="1">
    <location>
        <begin position="1029"/>
        <end position="1056"/>
    </location>
</feature>
<protein>
    <submittedName>
        <fullName evidence="3">TIR domain-containing protein</fullName>
    </submittedName>
</protein>
<proteinExistence type="predicted"/>
<dbReference type="AlphaFoldDB" id="A0A944HDE3"/>
<accession>A0A944HDE3</accession>
<sequence length="1230" mass="132082">MPVSGIFISHSSRDNAAAEDLAERLRAQGYQSLFLDFDPADGIPAGRHWEREIYARLRSCSGVVVLCSAHSMASDWCFAEMTHARALGKQLFPLIIDDCELRAVLLDTQAVDLRPDAEAGYARLWAGMRSAGLDPTDSFDWDIRRPPYPGLTPFEADDAAVYFGREDDRRRCLDTLAQMRRYGGDRLLIVVGASGSGKSSLVRAGVIPKLRQMPGWQVLGPMRPLRQPVEALAKVLPDGARERFGGEAGARALAMAMAGEADERPATLLVVDQLEELVTTSEVGAAARFVELLQAALADAACDLYCLATLRSDYLAALQTHSAWGQVPFREMSLGPMTLRHFAEIIAKPAEVAGIELEPGLVETLVQDTGTADALPLLAFALNRLWRDFGQDGTITLAEYTDRIGGLAGAIGQEADAVLAALKPTSAQLADLQRAFRQMVRVDPEGRYTRRSVHWQDIPEAVHPLMEAFVKARLLVAGHDAASDDQPEARTLEVAHEALFRAWGRLKRWLDEDRAFLLWRQHVRPEAQAWQGAPRDPGLLLRGGPLAEARRWQRERGDELGDELQAFIAASRKAAQRTRLRRRLIEAGVTLGLVAMAGLGVALWQQHQETQAQLVNSYWSGAVSARDAGGDALKAAHYFARAADLSESADQRTNALVAAGALSGGLELAAMFSLPHSPDAVVVSPAGAVLLSWAGPAVRLDDLRSARMLASKTHDAPVAQAVLTADQQVVSRDMAGSVWLWGGTPAARELAPHGVAGMAVDDAGRHLLAWSAGAVQVWALPTGESLGRLALPQAPDGARFIDGQTVVAWAADGRFWRWRVGTVEPQATWASNCAVRGVVPGEGGELLSWCDTALLRHEALAGRVAARWASPETIDGARWVPGRALVLSWNTARGRLRLWRAEDGAPSVGDALARAGSIARVLVTPDGSRFVTSGAGGDVETWEVGEEAPAARATHGRGEALVKAALDASGTRVLAWSAAAGARLWDTDTMTPLSLPLRHDARLAGAAFFDAGEGVVTWAEDASMRVWRRHPDRELTTPTAPPAGNGRAPGPTPPDAALKARLDALGLHGYQVFDRRENDALVGTGPLARRLGPDDVVSAPLTLAEGVGGGALLPDGQVVLWGNTTVQLWDGTNGQPLTALLRADVLYPDGVRVDTDLLSWTDERARRWRWPVPDTAGTSAQQWLARSSATQMDAQGAITVLTRARWCALPRATPPAGCADAVPGSAHLDQ</sequence>
<dbReference type="InterPro" id="IPR000157">
    <property type="entry name" value="TIR_dom"/>
</dbReference>
<feature type="domain" description="TIR" evidence="2">
    <location>
        <begin position="2"/>
        <end position="132"/>
    </location>
</feature>
<gene>
    <name evidence="3" type="ORF">I8J34_12345</name>
</gene>
<dbReference type="PROSITE" id="PS50104">
    <property type="entry name" value="TIR"/>
    <property type="match status" value="1"/>
</dbReference>
<name>A0A944HDE3_DENI1</name>